<keyword evidence="7 17" id="KW-0067">ATP-binding</keyword>
<dbReference type="HAMAP" id="MF_01965">
    <property type="entry name" value="NADHX_dehydratase"/>
    <property type="match status" value="1"/>
</dbReference>
<dbReference type="Pfam" id="PF01256">
    <property type="entry name" value="Carb_kinase"/>
    <property type="match status" value="1"/>
</dbReference>
<feature type="domain" description="YjeF C-terminal" evidence="20">
    <location>
        <begin position="225"/>
        <end position="490"/>
    </location>
</feature>
<evidence type="ECO:0000256" key="12">
    <source>
        <dbReference type="ARBA" id="ARBA00023239"/>
    </source>
</evidence>
<evidence type="ECO:0000256" key="6">
    <source>
        <dbReference type="ARBA" id="ARBA00022741"/>
    </source>
</evidence>
<dbReference type="CDD" id="cd01171">
    <property type="entry name" value="YXKO-related"/>
    <property type="match status" value="1"/>
</dbReference>
<dbReference type="FunFam" id="3.40.50.10260:FF:000003">
    <property type="entry name" value="Multifunctional fusion protein"/>
    <property type="match status" value="1"/>
</dbReference>
<comment type="catalytic activity">
    <reaction evidence="1 18 19">
        <text>(6R)-NADHX = (6S)-NADHX</text>
        <dbReference type="Rhea" id="RHEA:32215"/>
        <dbReference type="ChEBI" id="CHEBI:64074"/>
        <dbReference type="ChEBI" id="CHEBI:64075"/>
        <dbReference type="EC" id="5.1.99.6"/>
    </reaction>
</comment>
<comment type="cofactor">
    <cofactor evidence="18 19">
        <name>K(+)</name>
        <dbReference type="ChEBI" id="CHEBI:29103"/>
    </cofactor>
    <text evidence="18 19">Binds 1 potassium ion per subunit.</text>
</comment>
<dbReference type="PANTHER" id="PTHR12592:SF0">
    <property type="entry name" value="ATP-DEPENDENT (S)-NAD(P)H-HYDRATE DEHYDRATASE"/>
    <property type="match status" value="1"/>
</dbReference>
<dbReference type="PANTHER" id="PTHR12592">
    <property type="entry name" value="ATP-DEPENDENT (S)-NAD(P)H-HYDRATE DEHYDRATASE FAMILY MEMBER"/>
    <property type="match status" value="1"/>
</dbReference>
<evidence type="ECO:0000259" key="21">
    <source>
        <dbReference type="PROSITE" id="PS51385"/>
    </source>
</evidence>
<dbReference type="RefSeq" id="WP_002708745.1">
    <property type="nucleotide sequence ID" value="NZ_JH651384.1"/>
</dbReference>
<dbReference type="OrthoDB" id="9806925at2"/>
<evidence type="ECO:0000256" key="2">
    <source>
        <dbReference type="ARBA" id="ARBA00000909"/>
    </source>
</evidence>
<organism evidence="22 23">
    <name type="scientific">Thiothrix nivea (strain ATCC 35100 / DSM 5205 / JP2)</name>
    <dbReference type="NCBI Taxonomy" id="870187"/>
    <lineage>
        <taxon>Bacteria</taxon>
        <taxon>Pseudomonadati</taxon>
        <taxon>Pseudomonadota</taxon>
        <taxon>Gammaproteobacteria</taxon>
        <taxon>Thiotrichales</taxon>
        <taxon>Thiotrichaceae</taxon>
        <taxon>Thiothrix</taxon>
    </lineage>
</organism>
<evidence type="ECO:0000256" key="16">
    <source>
        <dbReference type="ARBA" id="ARBA00049209"/>
    </source>
</evidence>
<name>A0A656HEM8_THINJ</name>
<keyword evidence="23" id="KW-1185">Reference proteome</keyword>
<dbReference type="EC" id="4.2.1.136" evidence="19"/>
<evidence type="ECO:0000313" key="23">
    <source>
        <dbReference type="Proteomes" id="UP000005317"/>
    </source>
</evidence>
<keyword evidence="13" id="KW-0511">Multifunctional enzyme</keyword>
<sequence>MTVVEHCVYTATQVRQLDQITIQEHGIPAYTLMSRAGQATFDRIRTVWPDARSLCVLCGGGNNGGDGYVIARLAIQAGWQVTLLSLGDVLRLQDAAEQAFRNFMAAGGRAQAFEGLLPIADVMVDALLGTGLDRNVEGAYADAIALLNQQDAPVVAVDISSGLHADTGQPCGCAVEADLTVTFIGWKAGLLTGKARDYCGNLHFARLDVPDAVYAQVPTDMRLLGLHTLREYLPPRRRSAHKGDCGHSLLVGGAPGMSGAVRMAGEAALRAGSGLVTVATHPEHAPVLNLLRPELMVNAVESPVHLRPLLQRIDAIGIGPGMGQTAWSRGLLTMVQTVGLPKVLDADALNLLAQTRSQRDDWVLTPHPGEAARLLACETTDVEQDRIAAASRLQREYGGVIVLKGAGTLVASAAGVAFCPVGNPGMASGGMGDTLTGIITALLAQGLGLQAAAEAGVWAHAHAADLAAAAGERGLLASDVLAHLREAINA</sequence>
<evidence type="ECO:0000256" key="5">
    <source>
        <dbReference type="ARBA" id="ARBA00022723"/>
    </source>
</evidence>
<feature type="binding site" evidence="17">
    <location>
        <begin position="404"/>
        <end position="408"/>
    </location>
    <ligand>
        <name>AMP</name>
        <dbReference type="ChEBI" id="CHEBI:456215"/>
    </ligand>
</feature>
<comment type="similarity">
    <text evidence="17">Belongs to the NnrD/CARKD family.</text>
</comment>
<dbReference type="PROSITE" id="PS51385">
    <property type="entry name" value="YJEF_N"/>
    <property type="match status" value="1"/>
</dbReference>
<feature type="binding site" evidence="17">
    <location>
        <position position="367"/>
    </location>
    <ligand>
        <name>(6S)-NADPHX</name>
        <dbReference type="ChEBI" id="CHEBI:64076"/>
    </ligand>
</feature>
<evidence type="ECO:0000256" key="19">
    <source>
        <dbReference type="PIRNR" id="PIRNR017184"/>
    </source>
</evidence>
<evidence type="ECO:0000256" key="9">
    <source>
        <dbReference type="ARBA" id="ARBA00022958"/>
    </source>
</evidence>
<dbReference type="HAMAP" id="MF_01966">
    <property type="entry name" value="NADHX_epimerase"/>
    <property type="match status" value="1"/>
</dbReference>
<keyword evidence="12 17" id="KW-0456">Lyase</keyword>
<dbReference type="GO" id="GO:0005524">
    <property type="term" value="F:ATP binding"/>
    <property type="evidence" value="ECO:0007669"/>
    <property type="project" value="UniProtKB-UniRule"/>
</dbReference>
<evidence type="ECO:0000256" key="18">
    <source>
        <dbReference type="HAMAP-Rule" id="MF_01966"/>
    </source>
</evidence>
<dbReference type="GO" id="GO:0046872">
    <property type="term" value="F:metal ion binding"/>
    <property type="evidence" value="ECO:0007669"/>
    <property type="project" value="UniProtKB-UniRule"/>
</dbReference>
<comment type="similarity">
    <text evidence="18">Belongs to the NnrE/AIBP family.</text>
</comment>
<reference evidence="23" key="1">
    <citation type="journal article" date="2011" name="Stand. Genomic Sci.">
        <title>Genome sequence of the filamentous, gliding Thiothrix nivea neotype strain (JP2(T)).</title>
        <authorList>
            <person name="Lapidus A."/>
            <person name="Nolan M."/>
            <person name="Lucas S."/>
            <person name="Glavina Del Rio T."/>
            <person name="Tice H."/>
            <person name="Cheng J.F."/>
            <person name="Tapia R."/>
            <person name="Han C."/>
            <person name="Goodwin L."/>
            <person name="Pitluck S."/>
            <person name="Liolios K."/>
            <person name="Pagani I."/>
            <person name="Ivanova N."/>
            <person name="Huntemann M."/>
            <person name="Mavromatis K."/>
            <person name="Mikhailova N."/>
            <person name="Pati A."/>
            <person name="Chen A."/>
            <person name="Palaniappan K."/>
            <person name="Land M."/>
            <person name="Brambilla E.M."/>
            <person name="Rohde M."/>
            <person name="Abt B."/>
            <person name="Verbarg S."/>
            <person name="Goker M."/>
            <person name="Bristow J."/>
            <person name="Eisen J.A."/>
            <person name="Markowitz V."/>
            <person name="Hugenholtz P."/>
            <person name="Kyrpides N.C."/>
            <person name="Klenk H.P."/>
            <person name="Woyke T."/>
        </authorList>
    </citation>
    <scope>NUCLEOTIDE SEQUENCE [LARGE SCALE GENOMIC DNA]</scope>
    <source>
        <strain evidence="23">ATCC 35100 / DSM 5205 / JP2</strain>
    </source>
</reference>
<comment type="function">
    <text evidence="14 19">Bifunctional enzyme that catalyzes the epimerization of the S- and R-forms of NAD(P)HX and the dehydration of the S-form of NAD(P)HX at the expense of ADP, which is converted to AMP. This allows the repair of both epimers of NAD(P)HX, a damaged form of NAD(P)H that is a result of enzymatic or heat-dependent hydration.</text>
</comment>
<protein>
    <recommendedName>
        <fullName evidence="19">Bifunctional NAD(P)H-hydrate repair enzyme</fullName>
    </recommendedName>
    <alternativeName>
        <fullName evidence="19">Nicotinamide nucleotide repair protein</fullName>
    </alternativeName>
    <domain>
        <recommendedName>
            <fullName evidence="19">ADP-dependent (S)-NAD(P)H-hydrate dehydratase</fullName>
            <ecNumber evidence="19">4.2.1.136</ecNumber>
        </recommendedName>
        <alternativeName>
            <fullName evidence="19">ADP-dependent NAD(P)HX dehydratase</fullName>
        </alternativeName>
    </domain>
    <domain>
        <recommendedName>
            <fullName evidence="19">NAD(P)H-hydrate epimerase</fullName>
            <ecNumber evidence="19">5.1.99.6</ecNumber>
        </recommendedName>
    </domain>
</protein>
<proteinExistence type="inferred from homology"/>
<feature type="binding site" evidence="18">
    <location>
        <begin position="62"/>
        <end position="66"/>
    </location>
    <ligand>
        <name>(6S)-NADPHX</name>
        <dbReference type="ChEBI" id="CHEBI:64076"/>
    </ligand>
</feature>
<keyword evidence="8 17" id="KW-0521">NADP</keyword>
<evidence type="ECO:0000256" key="15">
    <source>
        <dbReference type="ARBA" id="ARBA00048238"/>
    </source>
</evidence>
<feature type="binding site" evidence="18">
    <location>
        <position position="63"/>
    </location>
    <ligand>
        <name>K(+)</name>
        <dbReference type="ChEBI" id="CHEBI:29103"/>
    </ligand>
</feature>
<dbReference type="SUPFAM" id="SSF53613">
    <property type="entry name" value="Ribokinase-like"/>
    <property type="match status" value="1"/>
</dbReference>
<dbReference type="InterPro" id="IPR004443">
    <property type="entry name" value="YjeF_N_dom"/>
</dbReference>
<dbReference type="InterPro" id="IPR017953">
    <property type="entry name" value="Carbohydrate_kinase_pred_CS"/>
</dbReference>
<dbReference type="NCBIfam" id="TIGR00196">
    <property type="entry name" value="yjeF_cterm"/>
    <property type="match status" value="1"/>
</dbReference>
<dbReference type="InterPro" id="IPR029056">
    <property type="entry name" value="Ribokinase-like"/>
</dbReference>
<dbReference type="PIRSF" id="PIRSF017184">
    <property type="entry name" value="Nnr"/>
    <property type="match status" value="1"/>
</dbReference>
<feature type="binding site" evidence="17">
    <location>
        <position position="433"/>
    </location>
    <ligand>
        <name>(6S)-NADPHX</name>
        <dbReference type="ChEBI" id="CHEBI:64076"/>
    </ligand>
</feature>
<evidence type="ECO:0000256" key="10">
    <source>
        <dbReference type="ARBA" id="ARBA00023027"/>
    </source>
</evidence>
<dbReference type="InterPro" id="IPR030677">
    <property type="entry name" value="Nnr"/>
</dbReference>
<evidence type="ECO:0000259" key="20">
    <source>
        <dbReference type="PROSITE" id="PS51383"/>
    </source>
</evidence>
<comment type="catalytic activity">
    <reaction evidence="15 17 19">
        <text>(6S)-NADHX + ADP = AMP + phosphate + NADH + H(+)</text>
        <dbReference type="Rhea" id="RHEA:32223"/>
        <dbReference type="ChEBI" id="CHEBI:15378"/>
        <dbReference type="ChEBI" id="CHEBI:43474"/>
        <dbReference type="ChEBI" id="CHEBI:57945"/>
        <dbReference type="ChEBI" id="CHEBI:64074"/>
        <dbReference type="ChEBI" id="CHEBI:456215"/>
        <dbReference type="ChEBI" id="CHEBI:456216"/>
        <dbReference type="EC" id="4.2.1.136"/>
    </reaction>
</comment>
<comment type="function">
    <text evidence="18">Catalyzes the epimerization of the S- and R-forms of NAD(P)HX, a damaged form of NAD(P)H that is a result of enzymatic or heat-dependent hydration. This is a prerequisite for the S-specific NAD(P)H-hydrate dehydratase to allow the repair of both epimers of NAD(P)HX.</text>
</comment>
<keyword evidence="6 17" id="KW-0547">Nucleotide-binding</keyword>
<comment type="subunit">
    <text evidence="17">Homotetramer.</text>
</comment>
<dbReference type="EC" id="5.1.99.6" evidence="19"/>
<comment type="cofactor">
    <cofactor evidence="17">
        <name>Mg(2+)</name>
        <dbReference type="ChEBI" id="CHEBI:18420"/>
    </cofactor>
</comment>
<dbReference type="Pfam" id="PF03853">
    <property type="entry name" value="YjeF_N"/>
    <property type="match status" value="1"/>
</dbReference>
<comment type="function">
    <text evidence="17">Catalyzes the dehydration of the S-form of NAD(P)HX at the expense of ADP, which is converted to AMP. Together with NAD(P)HX epimerase, which catalyzes the epimerization of the S- and R-forms, the enzyme allows the repair of both epimers of NAD(P)HX, a damaged form of NAD(P)H that is a result of enzymatic or heat-dependent hydration.</text>
</comment>
<evidence type="ECO:0000256" key="7">
    <source>
        <dbReference type="ARBA" id="ARBA00022840"/>
    </source>
</evidence>
<evidence type="ECO:0000256" key="8">
    <source>
        <dbReference type="ARBA" id="ARBA00022857"/>
    </source>
</evidence>
<dbReference type="Gene3D" id="3.40.50.10260">
    <property type="entry name" value="YjeF N-terminal domain"/>
    <property type="match status" value="1"/>
</dbReference>
<dbReference type="SUPFAM" id="SSF64153">
    <property type="entry name" value="YjeF N-terminal domain-like"/>
    <property type="match status" value="1"/>
</dbReference>
<feature type="binding site" evidence="18">
    <location>
        <position position="161"/>
    </location>
    <ligand>
        <name>K(+)</name>
        <dbReference type="ChEBI" id="CHEBI:29103"/>
    </ligand>
</feature>
<dbReference type="GO" id="GO:0052855">
    <property type="term" value="F:ADP-dependent NAD(P)H-hydrate dehydratase activity"/>
    <property type="evidence" value="ECO:0007669"/>
    <property type="project" value="UniProtKB-UniRule"/>
</dbReference>
<dbReference type="PROSITE" id="PS51383">
    <property type="entry name" value="YJEF_C_3"/>
    <property type="match status" value="1"/>
</dbReference>
<keyword evidence="11 18" id="KW-0413">Isomerase</keyword>
<dbReference type="Proteomes" id="UP000005317">
    <property type="component" value="Unassembled WGS sequence"/>
</dbReference>
<evidence type="ECO:0000256" key="17">
    <source>
        <dbReference type="HAMAP-Rule" id="MF_01965"/>
    </source>
</evidence>
<evidence type="ECO:0000256" key="14">
    <source>
        <dbReference type="ARBA" id="ARBA00025153"/>
    </source>
</evidence>
<dbReference type="Gene3D" id="3.40.1190.20">
    <property type="match status" value="1"/>
</dbReference>
<feature type="binding site" evidence="18">
    <location>
        <position position="125"/>
    </location>
    <ligand>
        <name>K(+)</name>
        <dbReference type="ChEBI" id="CHEBI:29103"/>
    </ligand>
</feature>
<evidence type="ECO:0000256" key="3">
    <source>
        <dbReference type="ARBA" id="ARBA00006001"/>
    </source>
</evidence>
<feature type="binding site" evidence="18">
    <location>
        <begin position="129"/>
        <end position="135"/>
    </location>
    <ligand>
        <name>(6S)-NADPHX</name>
        <dbReference type="ChEBI" id="CHEBI:64076"/>
    </ligand>
</feature>
<dbReference type="InterPro" id="IPR000631">
    <property type="entry name" value="CARKD"/>
</dbReference>
<dbReference type="InterPro" id="IPR036652">
    <property type="entry name" value="YjeF_N_dom_sf"/>
</dbReference>
<comment type="catalytic activity">
    <reaction evidence="2 18 19">
        <text>(6R)-NADPHX = (6S)-NADPHX</text>
        <dbReference type="Rhea" id="RHEA:32227"/>
        <dbReference type="ChEBI" id="CHEBI:64076"/>
        <dbReference type="ChEBI" id="CHEBI:64077"/>
        <dbReference type="EC" id="5.1.99.6"/>
    </reaction>
</comment>
<accession>A0A656HEM8</accession>
<evidence type="ECO:0000313" key="22">
    <source>
        <dbReference type="EMBL" id="EIJ34823.1"/>
    </source>
</evidence>
<feature type="binding site" evidence="17">
    <location>
        <position position="432"/>
    </location>
    <ligand>
        <name>AMP</name>
        <dbReference type="ChEBI" id="CHEBI:456215"/>
    </ligand>
</feature>
<dbReference type="GO" id="GO:0046496">
    <property type="term" value="P:nicotinamide nucleotide metabolic process"/>
    <property type="evidence" value="ECO:0007669"/>
    <property type="project" value="UniProtKB-UniRule"/>
</dbReference>
<gene>
    <name evidence="18" type="primary">nnrE</name>
    <name evidence="17" type="synonym">nnrD</name>
    <name evidence="22" type="ORF">Thini_2264</name>
</gene>
<evidence type="ECO:0000256" key="11">
    <source>
        <dbReference type="ARBA" id="ARBA00023235"/>
    </source>
</evidence>
<dbReference type="GO" id="GO:0110051">
    <property type="term" value="P:metabolite repair"/>
    <property type="evidence" value="ECO:0007669"/>
    <property type="project" value="TreeGrafter"/>
</dbReference>
<dbReference type="GO" id="GO:0052856">
    <property type="term" value="F:NAD(P)HX epimerase activity"/>
    <property type="evidence" value="ECO:0007669"/>
    <property type="project" value="UniProtKB-UniRule"/>
</dbReference>
<evidence type="ECO:0000256" key="1">
    <source>
        <dbReference type="ARBA" id="ARBA00000013"/>
    </source>
</evidence>
<feature type="domain" description="YjeF N-terminal" evidence="21">
    <location>
        <begin position="14"/>
        <end position="215"/>
    </location>
</feature>
<keyword evidence="9 18" id="KW-0630">Potassium</keyword>
<keyword evidence="5 18" id="KW-0479">Metal-binding</keyword>
<feature type="binding site" evidence="18">
    <location>
        <position position="140"/>
    </location>
    <ligand>
        <name>(6S)-NADPHX</name>
        <dbReference type="ChEBI" id="CHEBI:64076"/>
    </ligand>
</feature>
<comment type="catalytic activity">
    <reaction evidence="16 17 19">
        <text>(6S)-NADPHX + ADP = AMP + phosphate + NADPH + H(+)</text>
        <dbReference type="Rhea" id="RHEA:32235"/>
        <dbReference type="ChEBI" id="CHEBI:15378"/>
        <dbReference type="ChEBI" id="CHEBI:43474"/>
        <dbReference type="ChEBI" id="CHEBI:57783"/>
        <dbReference type="ChEBI" id="CHEBI:64076"/>
        <dbReference type="ChEBI" id="CHEBI:456215"/>
        <dbReference type="ChEBI" id="CHEBI:456216"/>
        <dbReference type="EC" id="4.2.1.136"/>
    </reaction>
</comment>
<comment type="similarity">
    <text evidence="3 19">In the N-terminal section; belongs to the NnrE/AIBP family.</text>
</comment>
<dbReference type="PROSITE" id="PS01050">
    <property type="entry name" value="YJEF_C_2"/>
    <property type="match status" value="1"/>
</dbReference>
<feature type="binding site" evidence="18">
    <location>
        <position position="158"/>
    </location>
    <ligand>
        <name>(6S)-NADPHX</name>
        <dbReference type="ChEBI" id="CHEBI:64076"/>
    </ligand>
</feature>
<feature type="binding site" evidence="17">
    <location>
        <position position="260"/>
    </location>
    <ligand>
        <name>(6S)-NADPHX</name>
        <dbReference type="ChEBI" id="CHEBI:64076"/>
    </ligand>
</feature>
<feature type="binding site" evidence="17">
    <location>
        <position position="321"/>
    </location>
    <ligand>
        <name>(6S)-NADPHX</name>
        <dbReference type="ChEBI" id="CHEBI:64076"/>
    </ligand>
</feature>
<evidence type="ECO:0000256" key="4">
    <source>
        <dbReference type="ARBA" id="ARBA00009524"/>
    </source>
</evidence>
<dbReference type="NCBIfam" id="TIGR00197">
    <property type="entry name" value="yjeF_nterm"/>
    <property type="match status" value="1"/>
</dbReference>
<dbReference type="EMBL" id="JH651384">
    <property type="protein sequence ID" value="EIJ34823.1"/>
    <property type="molecule type" value="Genomic_DNA"/>
</dbReference>
<keyword evidence="10 17" id="KW-0520">NAD</keyword>
<dbReference type="AlphaFoldDB" id="A0A656HEM8"/>
<comment type="similarity">
    <text evidence="4 19">In the C-terminal section; belongs to the NnrD/CARKD family.</text>
</comment>
<evidence type="ECO:0000256" key="13">
    <source>
        <dbReference type="ARBA" id="ARBA00023268"/>
    </source>
</evidence>